<evidence type="ECO:0000313" key="2">
    <source>
        <dbReference type="EMBL" id="RDX95225.1"/>
    </source>
</evidence>
<gene>
    <name evidence="2" type="ORF">CR513_22292</name>
</gene>
<comment type="caution">
    <text evidence="2">The sequence shown here is derived from an EMBL/GenBank/DDBJ whole genome shotgun (WGS) entry which is preliminary data.</text>
</comment>
<dbReference type="AlphaFoldDB" id="A0A371GXE3"/>
<protein>
    <recommendedName>
        <fullName evidence="1">Retrotransposon gag domain-containing protein</fullName>
    </recommendedName>
</protein>
<dbReference type="PANTHER" id="PTHR33223">
    <property type="entry name" value="CCHC-TYPE DOMAIN-CONTAINING PROTEIN"/>
    <property type="match status" value="1"/>
</dbReference>
<dbReference type="OrthoDB" id="1425436at2759"/>
<accession>A0A371GXE3</accession>
<name>A0A371GXE3_MUCPR</name>
<evidence type="ECO:0000259" key="1">
    <source>
        <dbReference type="Pfam" id="PF03732"/>
    </source>
</evidence>
<feature type="domain" description="Retrotransposon gag" evidence="1">
    <location>
        <begin position="75"/>
        <end position="164"/>
    </location>
</feature>
<keyword evidence="3" id="KW-1185">Reference proteome</keyword>
<proteinExistence type="predicted"/>
<organism evidence="2 3">
    <name type="scientific">Mucuna pruriens</name>
    <name type="common">Velvet bean</name>
    <name type="synonym">Dolichos pruriens</name>
    <dbReference type="NCBI Taxonomy" id="157652"/>
    <lineage>
        <taxon>Eukaryota</taxon>
        <taxon>Viridiplantae</taxon>
        <taxon>Streptophyta</taxon>
        <taxon>Embryophyta</taxon>
        <taxon>Tracheophyta</taxon>
        <taxon>Spermatophyta</taxon>
        <taxon>Magnoliopsida</taxon>
        <taxon>eudicotyledons</taxon>
        <taxon>Gunneridae</taxon>
        <taxon>Pentapetalae</taxon>
        <taxon>rosids</taxon>
        <taxon>fabids</taxon>
        <taxon>Fabales</taxon>
        <taxon>Fabaceae</taxon>
        <taxon>Papilionoideae</taxon>
        <taxon>50 kb inversion clade</taxon>
        <taxon>NPAAA clade</taxon>
        <taxon>indigoferoid/millettioid clade</taxon>
        <taxon>Phaseoleae</taxon>
        <taxon>Mucuna</taxon>
    </lineage>
</organism>
<dbReference type="InterPro" id="IPR005162">
    <property type="entry name" value="Retrotrans_gag_dom"/>
</dbReference>
<dbReference type="PANTHER" id="PTHR33223:SF10">
    <property type="entry name" value="AMINOTRANSFERASE-LIKE PLANT MOBILE DOMAIN-CONTAINING PROTEIN"/>
    <property type="match status" value="1"/>
</dbReference>
<evidence type="ECO:0000313" key="3">
    <source>
        <dbReference type="Proteomes" id="UP000257109"/>
    </source>
</evidence>
<dbReference type="STRING" id="157652.A0A371GXE3"/>
<feature type="non-terminal residue" evidence="2">
    <location>
        <position position="170"/>
    </location>
</feature>
<dbReference type="Proteomes" id="UP000257109">
    <property type="component" value="Unassembled WGS sequence"/>
</dbReference>
<reference evidence="2" key="1">
    <citation type="submission" date="2018-05" db="EMBL/GenBank/DDBJ databases">
        <title>Draft genome of Mucuna pruriens seed.</title>
        <authorList>
            <person name="Nnadi N.E."/>
            <person name="Vos R."/>
            <person name="Hasami M.H."/>
            <person name="Devisetty U.K."/>
            <person name="Aguiy J.C."/>
        </authorList>
    </citation>
    <scope>NUCLEOTIDE SEQUENCE [LARGE SCALE GENOMIC DNA]</scope>
    <source>
        <strain evidence="2">JCA_2017</strain>
    </source>
</reference>
<dbReference type="EMBL" id="QJKJ01004182">
    <property type="protein sequence ID" value="RDX95225.1"/>
    <property type="molecule type" value="Genomic_DNA"/>
</dbReference>
<sequence length="170" mass="19617">MAEQREEELCQQIAMMKAKGKWEAVAIEIDETPIPPNFREIVVEPYDETQDHYAHLQAFQTQMYISGGNDRLSYKLFPRTLRGVAMQWMATLPARSIQTFNDLANSFVSQFATKKVKKLKVEDLFDIEQARGESLKSYLARFNNAAVWVDDLDQKFFVKAFSKGAEDRPI</sequence>
<dbReference type="Pfam" id="PF03732">
    <property type="entry name" value="Retrotrans_gag"/>
    <property type="match status" value="1"/>
</dbReference>